<keyword evidence="1" id="KW-1185">Reference proteome</keyword>
<proteinExistence type="predicted"/>
<protein>
    <submittedName>
        <fullName evidence="2">Uncharacterized protein</fullName>
    </submittedName>
</protein>
<dbReference type="AlphaFoldDB" id="A0A914W8J0"/>
<evidence type="ECO:0000313" key="2">
    <source>
        <dbReference type="WBParaSite" id="PSAMB.scaffold352size55051.g5148.t1"/>
    </source>
</evidence>
<organism evidence="1 2">
    <name type="scientific">Plectus sambesii</name>
    <dbReference type="NCBI Taxonomy" id="2011161"/>
    <lineage>
        <taxon>Eukaryota</taxon>
        <taxon>Metazoa</taxon>
        <taxon>Ecdysozoa</taxon>
        <taxon>Nematoda</taxon>
        <taxon>Chromadorea</taxon>
        <taxon>Plectida</taxon>
        <taxon>Plectina</taxon>
        <taxon>Plectoidea</taxon>
        <taxon>Plectidae</taxon>
        <taxon>Plectus</taxon>
    </lineage>
</organism>
<accession>A0A914W8J0</accession>
<dbReference type="WBParaSite" id="PSAMB.scaffold352size55051.g5148.t1">
    <property type="protein sequence ID" value="PSAMB.scaffold352size55051.g5148.t1"/>
    <property type="gene ID" value="PSAMB.scaffold352size55051.g5148"/>
</dbReference>
<evidence type="ECO:0000313" key="1">
    <source>
        <dbReference type="Proteomes" id="UP000887566"/>
    </source>
</evidence>
<dbReference type="Proteomes" id="UP000887566">
    <property type="component" value="Unplaced"/>
</dbReference>
<sequence length="131" mass="15213">MMTRETCCPYIVPAARREKNNYEEDQPRNFHQLGNKRNCMRKRKQEAKREETKNAINYLVQFDQKNLNMVQVYMSRHKTTLVKVNNNSVIAAKAMKKILLAMRGKAYKKISKRRGAALNAPLSAVKTVANR</sequence>
<name>A0A914W8J0_9BILA</name>
<reference evidence="2" key="1">
    <citation type="submission" date="2022-11" db="UniProtKB">
        <authorList>
            <consortium name="WormBaseParasite"/>
        </authorList>
    </citation>
    <scope>IDENTIFICATION</scope>
</reference>